<name>A0ABS5JXP7_9BACT</name>
<dbReference type="EMBL" id="JAGUCO010000013">
    <property type="protein sequence ID" value="MBS2099687.1"/>
    <property type="molecule type" value="Genomic_DNA"/>
</dbReference>
<dbReference type="PANTHER" id="PTHR23150">
    <property type="entry name" value="SULFATASE MODIFYING FACTOR 1, 2"/>
    <property type="match status" value="1"/>
</dbReference>
<dbReference type="Gene3D" id="3.90.1580.10">
    <property type="entry name" value="paralog of FGE (formylglycine-generating enzyme)"/>
    <property type="match status" value="1"/>
</dbReference>
<organism evidence="2 3">
    <name type="scientific">Carboxylicivirga linearis</name>
    <dbReference type="NCBI Taxonomy" id="1628157"/>
    <lineage>
        <taxon>Bacteria</taxon>
        <taxon>Pseudomonadati</taxon>
        <taxon>Bacteroidota</taxon>
        <taxon>Bacteroidia</taxon>
        <taxon>Marinilabiliales</taxon>
        <taxon>Marinilabiliaceae</taxon>
        <taxon>Carboxylicivirga</taxon>
    </lineage>
</organism>
<dbReference type="InterPro" id="IPR051043">
    <property type="entry name" value="Sulfatase_Mod_Factor_Kinase"/>
</dbReference>
<accession>A0ABS5JXP7</accession>
<dbReference type="Pfam" id="PF03781">
    <property type="entry name" value="FGE-sulfatase"/>
    <property type="match status" value="1"/>
</dbReference>
<evidence type="ECO:0000313" key="2">
    <source>
        <dbReference type="EMBL" id="MBS2099687.1"/>
    </source>
</evidence>
<evidence type="ECO:0000259" key="1">
    <source>
        <dbReference type="Pfam" id="PF03781"/>
    </source>
</evidence>
<sequence length="279" mass="32022">MRKFFLLIIATSLFNTSCQQENDSDFVLVKCNAFYNRVSKIYKKTIPLADFYIGKYEVTQKEWIKVMGNNPSNFKGDNLPVEMVTWYDCVVYCNKRSAIEGLSLYYNIDKTKKDINNKSNLDTMKWMVSINKESNGYRLPTENEWQFASCGGIVSKSFKYSGSDDLNDIGWYWRNAGDIILIGSWKWINIENNNSGTKAIGLKKPNELGIYDMSGNVREWCNNWYSDGEIGVGQYRAWRGGGWIGGEHACIPSYRGKFEPNGKGPDQGFRLCRSYVNNN</sequence>
<dbReference type="InterPro" id="IPR016187">
    <property type="entry name" value="CTDL_fold"/>
</dbReference>
<gene>
    <name evidence="2" type="ORF">KEM10_15430</name>
</gene>
<dbReference type="InterPro" id="IPR005532">
    <property type="entry name" value="SUMF_dom"/>
</dbReference>
<dbReference type="InterPro" id="IPR042095">
    <property type="entry name" value="SUMF_sf"/>
</dbReference>
<dbReference type="RefSeq" id="WP_212216927.1">
    <property type="nucleotide sequence ID" value="NZ_JAGUCO010000013.1"/>
</dbReference>
<reference evidence="2 3" key="1">
    <citation type="journal article" date="2015" name="Int. J. Syst. Evol. Microbiol.">
        <title>Carboxylicivirga linearis sp. nov., isolated from a sea cucumber culture pond.</title>
        <authorList>
            <person name="Wang F.Q."/>
            <person name="Zhou Y.X."/>
            <person name="Lin X.Z."/>
            <person name="Chen G.J."/>
            <person name="Du Z.J."/>
        </authorList>
    </citation>
    <scope>NUCLEOTIDE SEQUENCE [LARGE SCALE GENOMIC DNA]</scope>
    <source>
        <strain evidence="2 3">FB218</strain>
    </source>
</reference>
<comment type="caution">
    <text evidence="2">The sequence shown here is derived from an EMBL/GenBank/DDBJ whole genome shotgun (WGS) entry which is preliminary data.</text>
</comment>
<feature type="domain" description="Sulfatase-modifying factor enzyme-like" evidence="1">
    <location>
        <begin position="45"/>
        <end position="272"/>
    </location>
</feature>
<keyword evidence="3" id="KW-1185">Reference proteome</keyword>
<dbReference type="PANTHER" id="PTHR23150:SF19">
    <property type="entry name" value="FORMYLGLYCINE-GENERATING ENZYME"/>
    <property type="match status" value="1"/>
</dbReference>
<protein>
    <submittedName>
        <fullName evidence="2">SUMF1/EgtB/PvdO family nonheme iron enzyme</fullName>
    </submittedName>
</protein>
<dbReference type="Proteomes" id="UP000708576">
    <property type="component" value="Unassembled WGS sequence"/>
</dbReference>
<dbReference type="SUPFAM" id="SSF56436">
    <property type="entry name" value="C-type lectin-like"/>
    <property type="match status" value="1"/>
</dbReference>
<proteinExistence type="predicted"/>
<evidence type="ECO:0000313" key="3">
    <source>
        <dbReference type="Proteomes" id="UP000708576"/>
    </source>
</evidence>